<accession>A0A2H3J8E0</accession>
<protein>
    <submittedName>
        <fullName evidence="2">Uncharacterized protein</fullName>
    </submittedName>
</protein>
<sequence>MSSRCRPAAGSSRGSWQQQKVTETVQQTRGPTRSPTCFRPALLSPAIAASSAPNIISTHRAPLCPHMLHPPYARLRPAVNHSVFPEPRKRGSHLRVPRSSADRTRLLSSAEEGAADDGAEYAWLLLRAGARIRCRR</sequence>
<feature type="region of interest" description="Disordered" evidence="1">
    <location>
        <begin position="1"/>
        <end position="36"/>
    </location>
</feature>
<evidence type="ECO:0000313" key="3">
    <source>
        <dbReference type="Proteomes" id="UP000218811"/>
    </source>
</evidence>
<feature type="compositionally biased region" description="Low complexity" evidence="1">
    <location>
        <begin position="17"/>
        <end position="28"/>
    </location>
</feature>
<reference evidence="2 3" key="1">
    <citation type="journal article" date="2012" name="Science">
        <title>The Paleozoic origin of enzymatic lignin decomposition reconstructed from 31 fungal genomes.</title>
        <authorList>
            <person name="Floudas D."/>
            <person name="Binder M."/>
            <person name="Riley R."/>
            <person name="Barry K."/>
            <person name="Blanchette R.A."/>
            <person name="Henrissat B."/>
            <person name="Martinez A.T."/>
            <person name="Otillar R."/>
            <person name="Spatafora J.W."/>
            <person name="Yadav J.S."/>
            <person name="Aerts A."/>
            <person name="Benoit I."/>
            <person name="Boyd A."/>
            <person name="Carlson A."/>
            <person name="Copeland A."/>
            <person name="Coutinho P.M."/>
            <person name="de Vries R.P."/>
            <person name="Ferreira P."/>
            <person name="Findley K."/>
            <person name="Foster B."/>
            <person name="Gaskell J."/>
            <person name="Glotzer D."/>
            <person name="Gorecki P."/>
            <person name="Heitman J."/>
            <person name="Hesse C."/>
            <person name="Hori C."/>
            <person name="Igarashi K."/>
            <person name="Jurgens J.A."/>
            <person name="Kallen N."/>
            <person name="Kersten P."/>
            <person name="Kohler A."/>
            <person name="Kuees U."/>
            <person name="Kumar T.K.A."/>
            <person name="Kuo A."/>
            <person name="LaButti K."/>
            <person name="Larrondo L.F."/>
            <person name="Lindquist E."/>
            <person name="Ling A."/>
            <person name="Lombard V."/>
            <person name="Lucas S."/>
            <person name="Lundell T."/>
            <person name="Martin R."/>
            <person name="McLaughlin D.J."/>
            <person name="Morgenstern I."/>
            <person name="Morin E."/>
            <person name="Murat C."/>
            <person name="Nagy L.G."/>
            <person name="Nolan M."/>
            <person name="Ohm R.A."/>
            <person name="Patyshakuliyeva A."/>
            <person name="Rokas A."/>
            <person name="Ruiz-Duenas F.J."/>
            <person name="Sabat G."/>
            <person name="Salamov A."/>
            <person name="Samejima M."/>
            <person name="Schmutz J."/>
            <person name="Slot J.C."/>
            <person name="St John F."/>
            <person name="Stenlid J."/>
            <person name="Sun H."/>
            <person name="Sun S."/>
            <person name="Syed K."/>
            <person name="Tsang A."/>
            <person name="Wiebenga A."/>
            <person name="Young D."/>
            <person name="Pisabarro A."/>
            <person name="Eastwood D.C."/>
            <person name="Martin F."/>
            <person name="Cullen D."/>
            <person name="Grigoriev I.V."/>
            <person name="Hibbett D.S."/>
        </authorList>
    </citation>
    <scope>NUCLEOTIDE SEQUENCE [LARGE SCALE GENOMIC DNA]</scope>
    <source>
        <strain evidence="2 3">MD-104</strain>
    </source>
</reference>
<evidence type="ECO:0000256" key="1">
    <source>
        <dbReference type="SAM" id="MobiDB-lite"/>
    </source>
</evidence>
<keyword evidence="3" id="KW-1185">Reference proteome</keyword>
<proteinExistence type="predicted"/>
<dbReference type="Proteomes" id="UP000218811">
    <property type="component" value="Unassembled WGS sequence"/>
</dbReference>
<name>A0A2H3J8E0_WOLCO</name>
<dbReference type="AlphaFoldDB" id="A0A2H3J8E0"/>
<dbReference type="EMBL" id="KB467831">
    <property type="protein sequence ID" value="PCH33908.1"/>
    <property type="molecule type" value="Genomic_DNA"/>
</dbReference>
<organism evidence="2 3">
    <name type="scientific">Wolfiporia cocos (strain MD-104)</name>
    <name type="common">Brown rot fungus</name>
    <dbReference type="NCBI Taxonomy" id="742152"/>
    <lineage>
        <taxon>Eukaryota</taxon>
        <taxon>Fungi</taxon>
        <taxon>Dikarya</taxon>
        <taxon>Basidiomycota</taxon>
        <taxon>Agaricomycotina</taxon>
        <taxon>Agaricomycetes</taxon>
        <taxon>Polyporales</taxon>
        <taxon>Phaeolaceae</taxon>
        <taxon>Wolfiporia</taxon>
    </lineage>
</organism>
<evidence type="ECO:0000313" key="2">
    <source>
        <dbReference type="EMBL" id="PCH33908.1"/>
    </source>
</evidence>
<feature type="region of interest" description="Disordered" evidence="1">
    <location>
        <begin position="83"/>
        <end position="104"/>
    </location>
</feature>
<gene>
    <name evidence="2" type="ORF">WOLCODRAFT_135385</name>
</gene>